<gene>
    <name evidence="7" type="ORF">DO97_14090</name>
</gene>
<reference evidence="7 8" key="1">
    <citation type="journal article" date="2014" name="Mol. Ecol.">
        <title>Evolution of Synechococcus.</title>
        <authorList>
            <person name="Dvorak P."/>
            <person name="Casamatta D."/>
            <person name="Hasler P."/>
            <person name="Poulickova A."/>
            <person name="Ondrej V."/>
            <person name="Sanges R."/>
        </authorList>
    </citation>
    <scope>NUCLEOTIDE SEQUENCE [LARGE SCALE GENOMIC DNA]</scope>
    <source>
        <strain evidence="7 8">CAUP A 1101</strain>
    </source>
</reference>
<dbReference type="Proteomes" id="UP000030170">
    <property type="component" value="Unassembled WGS sequence"/>
</dbReference>
<organism evidence="7 8">
    <name type="scientific">Neosynechococcus sphagnicola sy1</name>
    <dbReference type="NCBI Taxonomy" id="1497020"/>
    <lineage>
        <taxon>Bacteria</taxon>
        <taxon>Bacillati</taxon>
        <taxon>Cyanobacteriota</taxon>
        <taxon>Cyanophyceae</taxon>
        <taxon>Neosynechococcales</taxon>
        <taxon>Neosynechococcaceae</taxon>
        <taxon>Neosynechococcus</taxon>
    </lineage>
</organism>
<keyword evidence="2" id="KW-0963">Cytoplasm</keyword>
<evidence type="ECO:0000256" key="6">
    <source>
        <dbReference type="NCBIfam" id="TIGR01280"/>
    </source>
</evidence>
<evidence type="ECO:0000313" key="7">
    <source>
        <dbReference type="EMBL" id="KGF71947.1"/>
    </source>
</evidence>
<protein>
    <recommendedName>
        <fullName evidence="6">Exodeoxyribonuclease VII small subunit</fullName>
        <ecNumber evidence="6">3.1.11.6</ecNumber>
    </recommendedName>
</protein>
<dbReference type="NCBIfam" id="TIGR01280">
    <property type="entry name" value="xseB"/>
    <property type="match status" value="1"/>
</dbReference>
<keyword evidence="8" id="KW-1185">Reference proteome</keyword>
<dbReference type="EC" id="3.1.11.6" evidence="6"/>
<evidence type="ECO:0000313" key="8">
    <source>
        <dbReference type="Proteomes" id="UP000030170"/>
    </source>
</evidence>
<dbReference type="InterPro" id="IPR003761">
    <property type="entry name" value="Exonuc_VII_S"/>
</dbReference>
<keyword evidence="5" id="KW-0269">Exonuclease</keyword>
<sequence length="77" mass="8720">MTRPRSPDLPPGWTYEAAVAKIEAIIAKIEDGELELAHVFDQFAIAVNHLHQCEAFLAQRQHQMDLLIETLINDPDL</sequence>
<dbReference type="STRING" id="1497020.DO97_14090"/>
<dbReference type="GO" id="GO:0008855">
    <property type="term" value="F:exodeoxyribonuclease VII activity"/>
    <property type="evidence" value="ECO:0007669"/>
    <property type="project" value="UniProtKB-UniRule"/>
</dbReference>
<evidence type="ECO:0000256" key="5">
    <source>
        <dbReference type="ARBA" id="ARBA00022839"/>
    </source>
</evidence>
<dbReference type="Pfam" id="PF02609">
    <property type="entry name" value="Exonuc_VII_S"/>
    <property type="match status" value="1"/>
</dbReference>
<evidence type="ECO:0000256" key="4">
    <source>
        <dbReference type="ARBA" id="ARBA00022801"/>
    </source>
</evidence>
<name>A0A098TIY8_9CYAN</name>
<keyword evidence="3" id="KW-0540">Nuclease</keyword>
<comment type="caution">
    <text evidence="7">The sequence shown here is derived from an EMBL/GenBank/DDBJ whole genome shotgun (WGS) entry which is preliminary data.</text>
</comment>
<proteinExistence type="inferred from homology"/>
<evidence type="ECO:0000256" key="1">
    <source>
        <dbReference type="ARBA" id="ARBA00009998"/>
    </source>
</evidence>
<dbReference type="GO" id="GO:0006308">
    <property type="term" value="P:DNA catabolic process"/>
    <property type="evidence" value="ECO:0007669"/>
    <property type="project" value="UniProtKB-UniRule"/>
</dbReference>
<dbReference type="Gene3D" id="1.10.287.1040">
    <property type="entry name" value="Exonuclease VII, small subunit"/>
    <property type="match status" value="1"/>
</dbReference>
<dbReference type="AlphaFoldDB" id="A0A098TIY8"/>
<accession>A0A098TIY8</accession>
<keyword evidence="4" id="KW-0378">Hydrolase</keyword>
<dbReference type="InterPro" id="IPR037004">
    <property type="entry name" value="Exonuc_VII_ssu_sf"/>
</dbReference>
<evidence type="ECO:0000256" key="2">
    <source>
        <dbReference type="ARBA" id="ARBA00022490"/>
    </source>
</evidence>
<evidence type="ECO:0000256" key="3">
    <source>
        <dbReference type="ARBA" id="ARBA00022722"/>
    </source>
</evidence>
<dbReference type="SUPFAM" id="SSF116842">
    <property type="entry name" value="XseB-like"/>
    <property type="match status" value="1"/>
</dbReference>
<dbReference type="GO" id="GO:0009318">
    <property type="term" value="C:exodeoxyribonuclease VII complex"/>
    <property type="evidence" value="ECO:0007669"/>
    <property type="project" value="UniProtKB-UniRule"/>
</dbReference>
<dbReference type="EMBL" id="JJML01000043">
    <property type="protein sequence ID" value="KGF71947.1"/>
    <property type="molecule type" value="Genomic_DNA"/>
</dbReference>
<comment type="similarity">
    <text evidence="1">Belongs to the XseB family.</text>
</comment>